<dbReference type="HOGENOM" id="CLU_3070954_0_0_1"/>
<dbReference type="PhylomeDB" id="B4NRW6"/>
<gene>
    <name evidence="1" type="primary">Dsim\GD12016</name>
    <name evidence="1" type="ORF">Dsim_GD12016</name>
</gene>
<dbReference type="EMBL" id="CH981606">
    <property type="protein sequence ID" value="EDX15344.1"/>
    <property type="molecule type" value="Genomic_DNA"/>
</dbReference>
<keyword evidence="2" id="KW-1185">Reference proteome</keyword>
<accession>B4NRW6</accession>
<reference evidence="1 2" key="1">
    <citation type="journal article" date="2007" name="Nature">
        <title>Evolution of genes and genomes on the Drosophila phylogeny.</title>
        <authorList>
            <consortium name="Drosophila 12 Genomes Consortium"/>
            <person name="Clark A.G."/>
            <person name="Eisen M.B."/>
            <person name="Smith D.R."/>
            <person name="Bergman C.M."/>
            <person name="Oliver B."/>
            <person name="Markow T.A."/>
            <person name="Kaufman T.C."/>
            <person name="Kellis M."/>
            <person name="Gelbart W."/>
            <person name="Iyer V.N."/>
            <person name="Pollard D.A."/>
            <person name="Sackton T.B."/>
            <person name="Larracuente A.M."/>
            <person name="Singh N.D."/>
            <person name="Abad J.P."/>
            <person name="Abt D.N."/>
            <person name="Adryan B."/>
            <person name="Aguade M."/>
            <person name="Akashi H."/>
            <person name="Anderson W.W."/>
            <person name="Aquadro C.F."/>
            <person name="Ardell D.H."/>
            <person name="Arguello R."/>
            <person name="Artieri C.G."/>
            <person name="Barbash D.A."/>
            <person name="Barker D."/>
            <person name="Barsanti P."/>
            <person name="Batterham P."/>
            <person name="Batzoglou S."/>
            <person name="Begun D."/>
            <person name="Bhutkar A."/>
            <person name="Blanco E."/>
            <person name="Bosak S.A."/>
            <person name="Bradley R.K."/>
            <person name="Brand A.D."/>
            <person name="Brent M.R."/>
            <person name="Brooks A.N."/>
            <person name="Brown R.H."/>
            <person name="Butlin R.K."/>
            <person name="Caggese C."/>
            <person name="Calvi B.R."/>
            <person name="Bernardo de Carvalho A."/>
            <person name="Caspi A."/>
            <person name="Castrezana S."/>
            <person name="Celniker S.E."/>
            <person name="Chang J.L."/>
            <person name="Chapple C."/>
            <person name="Chatterji S."/>
            <person name="Chinwalla A."/>
            <person name="Civetta A."/>
            <person name="Clifton S.W."/>
            <person name="Comeron J.M."/>
            <person name="Costello J.C."/>
            <person name="Coyne J.A."/>
            <person name="Daub J."/>
            <person name="David R.G."/>
            <person name="Delcher A.L."/>
            <person name="Delehaunty K."/>
            <person name="Do C.B."/>
            <person name="Ebling H."/>
            <person name="Edwards K."/>
            <person name="Eickbush T."/>
            <person name="Evans J.D."/>
            <person name="Filipski A."/>
            <person name="Findeiss S."/>
            <person name="Freyhult E."/>
            <person name="Fulton L."/>
            <person name="Fulton R."/>
            <person name="Garcia A.C."/>
            <person name="Gardiner A."/>
            <person name="Garfield D.A."/>
            <person name="Garvin B.E."/>
            <person name="Gibson G."/>
            <person name="Gilbert D."/>
            <person name="Gnerre S."/>
            <person name="Godfrey J."/>
            <person name="Good R."/>
            <person name="Gotea V."/>
            <person name="Gravely B."/>
            <person name="Greenberg A.J."/>
            <person name="Griffiths-Jones S."/>
            <person name="Gross S."/>
            <person name="Guigo R."/>
            <person name="Gustafson E.A."/>
            <person name="Haerty W."/>
            <person name="Hahn M.W."/>
            <person name="Halligan D.L."/>
            <person name="Halpern A.L."/>
            <person name="Halter G.M."/>
            <person name="Han M.V."/>
            <person name="Heger A."/>
            <person name="Hillier L."/>
            <person name="Hinrichs A.S."/>
            <person name="Holmes I."/>
            <person name="Hoskins R.A."/>
            <person name="Hubisz M.J."/>
            <person name="Hultmark D."/>
            <person name="Huntley M.A."/>
            <person name="Jaffe D.B."/>
            <person name="Jagadeeshan S."/>
            <person name="Jeck W.R."/>
            <person name="Johnson J."/>
            <person name="Jones C.D."/>
            <person name="Jordan W.C."/>
            <person name="Karpen G.H."/>
            <person name="Kataoka E."/>
            <person name="Keightley P.D."/>
            <person name="Kheradpour P."/>
            <person name="Kirkness E.F."/>
            <person name="Koerich L.B."/>
            <person name="Kristiansen K."/>
            <person name="Kudrna D."/>
            <person name="Kulathinal R.J."/>
            <person name="Kumar S."/>
            <person name="Kwok R."/>
            <person name="Lander E."/>
            <person name="Langley C.H."/>
            <person name="Lapoint R."/>
            <person name="Lazzaro B.P."/>
            <person name="Lee S.J."/>
            <person name="Levesque L."/>
            <person name="Li R."/>
            <person name="Lin C.F."/>
            <person name="Lin M.F."/>
            <person name="Lindblad-Toh K."/>
            <person name="Llopart A."/>
            <person name="Long M."/>
            <person name="Low L."/>
            <person name="Lozovsky E."/>
            <person name="Lu J."/>
            <person name="Luo M."/>
            <person name="Machado C.A."/>
            <person name="Makalowski W."/>
            <person name="Marzo M."/>
            <person name="Matsuda M."/>
            <person name="Matzkin L."/>
            <person name="McAllister B."/>
            <person name="McBride C.S."/>
            <person name="McKernan B."/>
            <person name="McKernan K."/>
            <person name="Mendez-Lago M."/>
            <person name="Minx P."/>
            <person name="Mollenhauer M.U."/>
            <person name="Montooth K."/>
            <person name="Mount S.M."/>
            <person name="Mu X."/>
            <person name="Myers E."/>
            <person name="Negre B."/>
            <person name="Newfeld S."/>
            <person name="Nielsen R."/>
            <person name="Noor M.A."/>
            <person name="O'Grady P."/>
            <person name="Pachter L."/>
            <person name="Papaceit M."/>
            <person name="Parisi M.J."/>
            <person name="Parisi M."/>
            <person name="Parts L."/>
            <person name="Pedersen J.S."/>
            <person name="Pesole G."/>
            <person name="Phillippy A.M."/>
            <person name="Ponting C.P."/>
            <person name="Pop M."/>
            <person name="Porcelli D."/>
            <person name="Powell J.R."/>
            <person name="Prohaska S."/>
            <person name="Pruitt K."/>
            <person name="Puig M."/>
            <person name="Quesneville H."/>
            <person name="Ram K.R."/>
            <person name="Rand D."/>
            <person name="Rasmussen M.D."/>
            <person name="Reed L.K."/>
            <person name="Reenan R."/>
            <person name="Reily A."/>
            <person name="Remington K.A."/>
            <person name="Rieger T.T."/>
            <person name="Ritchie M.G."/>
            <person name="Robin C."/>
            <person name="Rogers Y.H."/>
            <person name="Rohde C."/>
            <person name="Rozas J."/>
            <person name="Rubenfield M.J."/>
            <person name="Ruiz A."/>
            <person name="Russo S."/>
            <person name="Salzberg S.L."/>
            <person name="Sanchez-Gracia A."/>
            <person name="Saranga D.J."/>
            <person name="Sato H."/>
            <person name="Schaeffer S.W."/>
            <person name="Schatz M.C."/>
            <person name="Schlenke T."/>
            <person name="Schwartz R."/>
            <person name="Segarra C."/>
            <person name="Singh R.S."/>
            <person name="Sirot L."/>
            <person name="Sirota M."/>
            <person name="Sisneros N.B."/>
            <person name="Smith C.D."/>
            <person name="Smith T.F."/>
            <person name="Spieth J."/>
            <person name="Stage D.E."/>
            <person name="Stark A."/>
            <person name="Stephan W."/>
            <person name="Strausberg R.L."/>
            <person name="Strempel S."/>
            <person name="Sturgill D."/>
            <person name="Sutton G."/>
            <person name="Sutton G.G."/>
            <person name="Tao W."/>
            <person name="Teichmann S."/>
            <person name="Tobari Y.N."/>
            <person name="Tomimura Y."/>
            <person name="Tsolas J.M."/>
            <person name="Valente V.L."/>
            <person name="Venter E."/>
            <person name="Venter J.C."/>
            <person name="Vicario S."/>
            <person name="Vieira F.G."/>
            <person name="Vilella A.J."/>
            <person name="Villasante A."/>
            <person name="Walenz B."/>
            <person name="Wang J."/>
            <person name="Wasserman M."/>
            <person name="Watts T."/>
            <person name="Wilson D."/>
            <person name="Wilson R.K."/>
            <person name="Wing R.A."/>
            <person name="Wolfner M.F."/>
            <person name="Wong A."/>
            <person name="Wong G.K."/>
            <person name="Wu C.I."/>
            <person name="Wu G."/>
            <person name="Yamamoto D."/>
            <person name="Yang H.P."/>
            <person name="Yang S.P."/>
            <person name="Yorke J.A."/>
            <person name="Yoshida K."/>
            <person name="Zdobnov E."/>
            <person name="Zhang P."/>
            <person name="Zhang Y."/>
            <person name="Zimin A.V."/>
            <person name="Baldwin J."/>
            <person name="Abdouelleil A."/>
            <person name="Abdulkadir J."/>
            <person name="Abebe A."/>
            <person name="Abera B."/>
            <person name="Abreu J."/>
            <person name="Acer S.C."/>
            <person name="Aftuck L."/>
            <person name="Alexander A."/>
            <person name="An P."/>
            <person name="Anderson E."/>
            <person name="Anderson S."/>
            <person name="Arachi H."/>
            <person name="Azer M."/>
            <person name="Bachantsang P."/>
            <person name="Barry A."/>
            <person name="Bayul T."/>
            <person name="Berlin A."/>
            <person name="Bessette D."/>
            <person name="Bloom T."/>
            <person name="Blye J."/>
            <person name="Boguslavskiy L."/>
            <person name="Bonnet C."/>
            <person name="Boukhgalter B."/>
            <person name="Bourzgui I."/>
            <person name="Brown A."/>
            <person name="Cahill P."/>
            <person name="Channer S."/>
            <person name="Cheshatsang Y."/>
            <person name="Chuda L."/>
            <person name="Citroen M."/>
            <person name="Collymore A."/>
            <person name="Cooke P."/>
            <person name="Costello M."/>
            <person name="D'Aco K."/>
            <person name="Daza R."/>
            <person name="De Haan G."/>
            <person name="DeGray S."/>
            <person name="DeMaso C."/>
            <person name="Dhargay N."/>
            <person name="Dooley K."/>
            <person name="Dooley E."/>
            <person name="Doricent M."/>
            <person name="Dorje P."/>
            <person name="Dorjee K."/>
            <person name="Dupes A."/>
            <person name="Elong R."/>
            <person name="Falk J."/>
            <person name="Farina A."/>
            <person name="Faro S."/>
            <person name="Ferguson D."/>
            <person name="Fisher S."/>
            <person name="Foley C.D."/>
            <person name="Franke A."/>
            <person name="Friedrich D."/>
            <person name="Gadbois L."/>
            <person name="Gearin G."/>
            <person name="Gearin C.R."/>
            <person name="Giannoukos G."/>
            <person name="Goode T."/>
            <person name="Graham J."/>
            <person name="Grandbois E."/>
            <person name="Grewal S."/>
            <person name="Gyaltsen K."/>
            <person name="Hafez N."/>
            <person name="Hagos B."/>
            <person name="Hall J."/>
            <person name="Henson C."/>
            <person name="Hollinger A."/>
            <person name="Honan T."/>
            <person name="Huard M.D."/>
            <person name="Hughes L."/>
            <person name="Hurhula B."/>
            <person name="Husby M.E."/>
            <person name="Kamat A."/>
            <person name="Kanga B."/>
            <person name="Kashin S."/>
            <person name="Khazanovich D."/>
            <person name="Kisner P."/>
            <person name="Lance K."/>
            <person name="Lara M."/>
            <person name="Lee W."/>
            <person name="Lennon N."/>
            <person name="Letendre F."/>
            <person name="LeVine R."/>
            <person name="Lipovsky A."/>
            <person name="Liu X."/>
            <person name="Liu J."/>
            <person name="Liu S."/>
            <person name="Lokyitsang T."/>
            <person name="Lokyitsang Y."/>
            <person name="Lubonja R."/>
            <person name="Lui A."/>
            <person name="MacDonald P."/>
            <person name="Magnisalis V."/>
            <person name="Maru K."/>
            <person name="Matthews C."/>
            <person name="McCusker W."/>
            <person name="McDonough S."/>
            <person name="Mehta T."/>
            <person name="Meldrim J."/>
            <person name="Meneus L."/>
            <person name="Mihai O."/>
            <person name="Mihalev A."/>
            <person name="Mihova T."/>
            <person name="Mittelman R."/>
            <person name="Mlenga V."/>
            <person name="Montmayeur A."/>
            <person name="Mulrain L."/>
            <person name="Navidi A."/>
            <person name="Naylor J."/>
            <person name="Negash T."/>
            <person name="Nguyen T."/>
            <person name="Nguyen N."/>
            <person name="Nicol R."/>
            <person name="Norbu C."/>
            <person name="Norbu N."/>
            <person name="Novod N."/>
            <person name="O'Neill B."/>
            <person name="Osman S."/>
            <person name="Markiewicz E."/>
            <person name="Oyono O.L."/>
            <person name="Patti C."/>
            <person name="Phunkhang P."/>
            <person name="Pierre F."/>
            <person name="Priest M."/>
            <person name="Raghuraman S."/>
            <person name="Rege F."/>
            <person name="Reyes R."/>
            <person name="Rise C."/>
            <person name="Rogov P."/>
            <person name="Ross K."/>
            <person name="Ryan E."/>
            <person name="Settipalli S."/>
            <person name="Shea T."/>
            <person name="Sherpa N."/>
            <person name="Shi L."/>
            <person name="Shih D."/>
            <person name="Sparrow T."/>
            <person name="Spaulding J."/>
            <person name="Stalker J."/>
            <person name="Stange-Thomann N."/>
            <person name="Stavropoulos S."/>
            <person name="Stone C."/>
            <person name="Strader C."/>
            <person name="Tesfaye S."/>
            <person name="Thomson T."/>
            <person name="Thoulutsang Y."/>
            <person name="Thoulutsang D."/>
            <person name="Topham K."/>
            <person name="Topping I."/>
            <person name="Tsamla T."/>
            <person name="Vassiliev H."/>
            <person name="Vo A."/>
            <person name="Wangchuk T."/>
            <person name="Wangdi T."/>
            <person name="Weiand M."/>
            <person name="Wilkinson J."/>
            <person name="Wilson A."/>
            <person name="Yadav S."/>
            <person name="Young G."/>
            <person name="Yu Q."/>
            <person name="Zembek L."/>
            <person name="Zhong D."/>
            <person name="Zimmer A."/>
            <person name="Zwirko Z."/>
            <person name="Jaffe D.B."/>
            <person name="Alvarez P."/>
            <person name="Brockman W."/>
            <person name="Butler J."/>
            <person name="Chin C."/>
            <person name="Gnerre S."/>
            <person name="Grabherr M."/>
            <person name="Kleber M."/>
            <person name="Mauceli E."/>
            <person name="MacCallum I."/>
        </authorList>
    </citation>
    <scope>NUCLEOTIDE SEQUENCE [LARGE SCALE GENOMIC DNA]</scope>
    <source>
        <strain evidence="2">white501</strain>
    </source>
</reference>
<evidence type="ECO:0000313" key="2">
    <source>
        <dbReference type="Proteomes" id="UP000000304"/>
    </source>
</evidence>
<name>B4NRW6_DROSI</name>
<organism evidence="1 2">
    <name type="scientific">Drosophila simulans</name>
    <name type="common">Fruit fly</name>
    <dbReference type="NCBI Taxonomy" id="7240"/>
    <lineage>
        <taxon>Eukaryota</taxon>
        <taxon>Metazoa</taxon>
        <taxon>Ecdysozoa</taxon>
        <taxon>Arthropoda</taxon>
        <taxon>Hexapoda</taxon>
        <taxon>Insecta</taxon>
        <taxon>Pterygota</taxon>
        <taxon>Neoptera</taxon>
        <taxon>Endopterygota</taxon>
        <taxon>Diptera</taxon>
        <taxon>Brachycera</taxon>
        <taxon>Muscomorpha</taxon>
        <taxon>Ephydroidea</taxon>
        <taxon>Drosophilidae</taxon>
        <taxon>Drosophila</taxon>
        <taxon>Sophophora</taxon>
    </lineage>
</organism>
<evidence type="ECO:0000313" key="1">
    <source>
        <dbReference type="EMBL" id="EDX15344.1"/>
    </source>
</evidence>
<dbReference type="Proteomes" id="UP000000304">
    <property type="component" value="Unassembled WGS sequence"/>
</dbReference>
<protein>
    <submittedName>
        <fullName evidence="1">GD12016</fullName>
    </submittedName>
</protein>
<proteinExistence type="predicted"/>
<sequence>MTVKNVKGQKRVWKFKYEQNKQEAEAVMACHSVDMEEDEDGYRDRAGDERMRG</sequence>
<dbReference type="OMA" id="CHSVDME"/>
<dbReference type="AlphaFoldDB" id="B4NRW6"/>